<accession>A0A931GM42</accession>
<feature type="region of interest" description="Disordered" evidence="1">
    <location>
        <begin position="170"/>
        <end position="191"/>
    </location>
</feature>
<dbReference type="RefSeq" id="WP_197013954.1">
    <property type="nucleotide sequence ID" value="NZ_BAABES010000002.1"/>
</dbReference>
<reference evidence="2" key="1">
    <citation type="submission" date="2020-11" db="EMBL/GenBank/DDBJ databases">
        <title>Sequencing the genomes of 1000 actinobacteria strains.</title>
        <authorList>
            <person name="Klenk H.-P."/>
        </authorList>
    </citation>
    <scope>NUCLEOTIDE SEQUENCE</scope>
    <source>
        <strain evidence="2">DSM 43175</strain>
    </source>
</reference>
<evidence type="ECO:0000256" key="1">
    <source>
        <dbReference type="SAM" id="MobiDB-lite"/>
    </source>
</evidence>
<comment type="caution">
    <text evidence="2">The sequence shown here is derived from an EMBL/GenBank/DDBJ whole genome shotgun (WGS) entry which is preliminary data.</text>
</comment>
<protein>
    <recommendedName>
        <fullName evidence="4">Nucleotide exchange factor GrpE</fullName>
    </recommendedName>
</protein>
<evidence type="ECO:0008006" key="4">
    <source>
        <dbReference type="Google" id="ProtNLM"/>
    </source>
</evidence>
<gene>
    <name evidence="2" type="ORF">IW256_005783</name>
</gene>
<name>A0A931GM42_9ACTN</name>
<proteinExistence type="predicted"/>
<dbReference type="Proteomes" id="UP000614047">
    <property type="component" value="Unassembled WGS sequence"/>
</dbReference>
<sequence>MGRARVLSGAGAALRQWRHPPEFRIQASAWPREALAALTELARAEPLAQAIDEDDPPAPEPSAPAGPATPDGLPGRSVADVATSLWRLRNRMSRLEDAPRAVFRHLETAWDALTDAGVEILDHLNEPYDPGLSLSVVAFQPTPGLRREEIIETVRPTVYLGDRHIQMGQVIVGTPDPPETPPAGAEEARTR</sequence>
<evidence type="ECO:0000313" key="3">
    <source>
        <dbReference type="Proteomes" id="UP000614047"/>
    </source>
</evidence>
<organism evidence="2 3">
    <name type="scientific">Actinomadura viridis</name>
    <dbReference type="NCBI Taxonomy" id="58110"/>
    <lineage>
        <taxon>Bacteria</taxon>
        <taxon>Bacillati</taxon>
        <taxon>Actinomycetota</taxon>
        <taxon>Actinomycetes</taxon>
        <taxon>Streptosporangiales</taxon>
        <taxon>Thermomonosporaceae</taxon>
        <taxon>Actinomadura</taxon>
    </lineage>
</organism>
<feature type="region of interest" description="Disordered" evidence="1">
    <location>
        <begin position="51"/>
        <end position="76"/>
    </location>
</feature>
<keyword evidence="3" id="KW-1185">Reference proteome</keyword>
<dbReference type="AlphaFoldDB" id="A0A931GM42"/>
<evidence type="ECO:0000313" key="2">
    <source>
        <dbReference type="EMBL" id="MBG6091670.1"/>
    </source>
</evidence>
<dbReference type="EMBL" id="JADOUA010000001">
    <property type="protein sequence ID" value="MBG6091670.1"/>
    <property type="molecule type" value="Genomic_DNA"/>
</dbReference>